<reference evidence="3" key="1">
    <citation type="submission" date="2015-07" db="EMBL/GenBank/DDBJ databases">
        <authorList>
            <consortium name="Consortium for Microbial Forensics and Genomics (microFORGE)"/>
            <person name="Knight B.M."/>
            <person name="Roberts D.P."/>
            <person name="Lin D."/>
            <person name="Hari K."/>
            <person name="Fletcher J."/>
            <person name="Melcher U."/>
            <person name="Blagden T."/>
            <person name="Winegar R.A."/>
        </authorList>
    </citation>
    <scope>NUCLEOTIDE SEQUENCE [LARGE SCALE GENOMIC DNA]</scope>
    <source>
        <strain evidence="3">DSM 23493</strain>
    </source>
</reference>
<name>A0A0K9FE51_9BACI</name>
<dbReference type="AlphaFoldDB" id="A0A0K9FE51"/>
<dbReference type="PANTHER" id="PTHR43319">
    <property type="entry name" value="BETA-LACTAMASE-RELATED"/>
    <property type="match status" value="1"/>
</dbReference>
<dbReference type="SUPFAM" id="SSF56601">
    <property type="entry name" value="beta-lactamase/transpeptidase-like"/>
    <property type="match status" value="1"/>
</dbReference>
<feature type="domain" description="Beta-lactamase-related" evidence="1">
    <location>
        <begin position="29"/>
        <end position="388"/>
    </location>
</feature>
<dbReference type="Gene3D" id="3.40.710.10">
    <property type="entry name" value="DD-peptidase/beta-lactamase superfamily"/>
    <property type="match status" value="1"/>
</dbReference>
<evidence type="ECO:0000313" key="3">
    <source>
        <dbReference type="Proteomes" id="UP000037326"/>
    </source>
</evidence>
<dbReference type="InterPro" id="IPR001466">
    <property type="entry name" value="Beta-lactam-related"/>
</dbReference>
<dbReference type="EMBL" id="LFXJ01000005">
    <property type="protein sequence ID" value="KMY32426.1"/>
    <property type="molecule type" value="Genomic_DNA"/>
</dbReference>
<dbReference type="InterPro" id="IPR052907">
    <property type="entry name" value="Beta-lactamase/esterase"/>
</dbReference>
<dbReference type="PATRIC" id="fig|582475.4.peg.1559"/>
<evidence type="ECO:0000259" key="1">
    <source>
        <dbReference type="Pfam" id="PF00144"/>
    </source>
</evidence>
<dbReference type="GeneID" id="96598559"/>
<sequence>MRIKNNIPIHGFVAPGFELVKEEFIKNFTSRGEVGAAFSVYINDEPVVDLWGGYRDRKTRAEWEEDTLVQVFSASKGFAALALSLAHSRGNIDYDATVCTYWPEFAQNGKEKITVRQLLAHQAGLSALDRLNIENLEDLDTSRLSQSIAASKPDWEVGKFHAYHAWTIGTLIAELIRRTDPKHRTLKDFFKEEIAEPLNAEFYIGLPAEISEERITTIEGINHPIQLLKGMTKLPPKMLLNFLNSKSLVARSLVDPKKFVANNNFNHRPILSIEFPSGNGVGQVRGMAKIYGAFASRAKILGLSSLTLNELSMGATPPKEGFYDHVNCIDIAYSLGFWKHFSNMQFGRSESSFGHPGAGGSFCFADPDEGLGYAYAMNKHGFGMANEPRELALRHALYSCL</sequence>
<dbReference type="InterPro" id="IPR012338">
    <property type="entry name" value="Beta-lactam/transpept-like"/>
</dbReference>
<organism evidence="2 3">
    <name type="scientific">Lysinibacillus xylanilyticus</name>
    <dbReference type="NCBI Taxonomy" id="582475"/>
    <lineage>
        <taxon>Bacteria</taxon>
        <taxon>Bacillati</taxon>
        <taxon>Bacillota</taxon>
        <taxon>Bacilli</taxon>
        <taxon>Bacillales</taxon>
        <taxon>Bacillaceae</taxon>
        <taxon>Lysinibacillus</taxon>
    </lineage>
</organism>
<proteinExistence type="predicted"/>
<gene>
    <name evidence="2" type="ORF">ACZ11_09880</name>
</gene>
<dbReference type="OrthoDB" id="9770183at2"/>
<comment type="caution">
    <text evidence="2">The sequence shown here is derived from an EMBL/GenBank/DDBJ whole genome shotgun (WGS) entry which is preliminary data.</text>
</comment>
<dbReference type="PANTHER" id="PTHR43319:SF3">
    <property type="entry name" value="BETA-LACTAMASE-RELATED DOMAIN-CONTAINING PROTEIN"/>
    <property type="match status" value="1"/>
</dbReference>
<protein>
    <submittedName>
        <fullName evidence="2">Beta-lactamase</fullName>
    </submittedName>
</protein>
<dbReference type="RefSeq" id="WP_049665683.1">
    <property type="nucleotide sequence ID" value="NZ_LFXJ01000005.1"/>
</dbReference>
<dbReference type="Proteomes" id="UP000037326">
    <property type="component" value="Unassembled WGS sequence"/>
</dbReference>
<evidence type="ECO:0000313" key="2">
    <source>
        <dbReference type="EMBL" id="KMY32426.1"/>
    </source>
</evidence>
<dbReference type="Pfam" id="PF00144">
    <property type="entry name" value="Beta-lactamase"/>
    <property type="match status" value="1"/>
</dbReference>
<accession>A0A0K9FE51</accession>